<evidence type="ECO:0000313" key="2">
    <source>
        <dbReference type="Proteomes" id="UP000293319"/>
    </source>
</evidence>
<name>A0AB74HBP2_BIFLL</name>
<organism evidence="1 2">
    <name type="scientific">Bifidobacterium longum subsp. longum</name>
    <dbReference type="NCBI Taxonomy" id="1679"/>
    <lineage>
        <taxon>Bacteria</taxon>
        <taxon>Bacillati</taxon>
        <taxon>Actinomycetota</taxon>
        <taxon>Actinomycetes</taxon>
        <taxon>Bifidobacteriales</taxon>
        <taxon>Bifidobacteriaceae</taxon>
        <taxon>Bifidobacterium</taxon>
    </lineage>
</organism>
<reference evidence="1 2" key="1">
    <citation type="journal article" date="2018" name="Sci. Rep.">
        <title>Genomic diversity and distribution of Bifidobacterium longum subsp. longum across the human lifespan.</title>
        <authorList>
            <person name="Odamaki T."/>
            <person name="Bottacini F."/>
            <person name="Kato K."/>
            <person name="Mitsuyama E."/>
            <person name="Yoshida K."/>
            <person name="Horigome A."/>
            <person name="Xiao J.Z."/>
            <person name="van Sinderen D."/>
        </authorList>
    </citation>
    <scope>NUCLEOTIDE SEQUENCE [LARGE SCALE GENOMIC DNA]</scope>
    <source>
        <strain evidence="1 2">MCC10044</strain>
    </source>
</reference>
<protein>
    <submittedName>
        <fullName evidence="1">Uncharacterized protein</fullName>
    </submittedName>
</protein>
<comment type="caution">
    <text evidence="1">The sequence shown here is derived from an EMBL/GenBank/DDBJ whole genome shotgun (WGS) entry which is preliminary data.</text>
</comment>
<gene>
    <name evidence="1" type="ORF">MCC10044_0867</name>
</gene>
<evidence type="ECO:0000313" key="1">
    <source>
        <dbReference type="EMBL" id="TCE44800.1"/>
    </source>
</evidence>
<dbReference type="EMBL" id="SHQV01000012">
    <property type="protein sequence ID" value="TCE44800.1"/>
    <property type="molecule type" value="Genomic_DNA"/>
</dbReference>
<dbReference type="AlphaFoldDB" id="A0AB74HBP2"/>
<sequence>MTGTQYALNQTSDNEDLPGIVQLPAYAKYDGRLLVILGSSGKRISFCRLRKQALPMPKTARQSRNITGTTHVTYRHGSIWNVSKTMNMTPHTLMATIARIWAAAESNLDSAGLVSFASAGTSGVRPARRMKPSAAHTMAATNATAAGTTSFQNSPSFQPYRMTAHVMAVTAATPNVAEAPKNHSRP</sequence>
<proteinExistence type="predicted"/>
<accession>A0AB74HBP2</accession>
<dbReference type="Proteomes" id="UP000293319">
    <property type="component" value="Unassembled WGS sequence"/>
</dbReference>